<feature type="transmembrane region" description="Helical" evidence="1">
    <location>
        <begin position="298"/>
        <end position="317"/>
    </location>
</feature>
<keyword evidence="1" id="KW-0472">Membrane</keyword>
<feature type="transmembrane region" description="Helical" evidence="1">
    <location>
        <begin position="329"/>
        <end position="355"/>
    </location>
</feature>
<organism evidence="2 3">
    <name type="scientific">candidate division WWE3 bacterium</name>
    <dbReference type="NCBI Taxonomy" id="2053526"/>
    <lineage>
        <taxon>Bacteria</taxon>
        <taxon>Katanobacteria</taxon>
    </lineage>
</organism>
<feature type="transmembrane region" description="Helical" evidence="1">
    <location>
        <begin position="58"/>
        <end position="77"/>
    </location>
</feature>
<dbReference type="EMBL" id="JAAZNL010000004">
    <property type="protein sequence ID" value="NMB69647.1"/>
    <property type="molecule type" value="Genomic_DNA"/>
</dbReference>
<feature type="transmembrane region" description="Helical" evidence="1">
    <location>
        <begin position="375"/>
        <end position="395"/>
    </location>
</feature>
<gene>
    <name evidence="2" type="ORF">GYA27_00385</name>
</gene>
<feature type="transmembrane region" description="Helical" evidence="1">
    <location>
        <begin position="216"/>
        <end position="233"/>
    </location>
</feature>
<name>A0A7X9DJK6_UNCKA</name>
<feature type="transmembrane region" description="Helical" evidence="1">
    <location>
        <begin position="171"/>
        <end position="204"/>
    </location>
</feature>
<protein>
    <submittedName>
        <fullName evidence="2">Uncharacterized protein</fullName>
    </submittedName>
</protein>
<keyword evidence="1" id="KW-1133">Transmembrane helix</keyword>
<feature type="transmembrane region" description="Helical" evidence="1">
    <location>
        <begin position="142"/>
        <end position="159"/>
    </location>
</feature>
<feature type="transmembrane region" description="Helical" evidence="1">
    <location>
        <begin position="115"/>
        <end position="135"/>
    </location>
</feature>
<evidence type="ECO:0000313" key="2">
    <source>
        <dbReference type="EMBL" id="NMB69647.1"/>
    </source>
</evidence>
<feature type="transmembrane region" description="Helical" evidence="1">
    <location>
        <begin position="82"/>
        <end position="103"/>
    </location>
</feature>
<keyword evidence="1" id="KW-0812">Transmembrane</keyword>
<evidence type="ECO:0000313" key="3">
    <source>
        <dbReference type="Proteomes" id="UP000526033"/>
    </source>
</evidence>
<feature type="transmembrane region" description="Helical" evidence="1">
    <location>
        <begin position="989"/>
        <end position="1009"/>
    </location>
</feature>
<reference evidence="2 3" key="1">
    <citation type="journal article" date="2020" name="Biotechnol. Biofuels">
        <title>New insights from the biogas microbiome by comprehensive genome-resolved metagenomics of nearly 1600 species originating from multiple anaerobic digesters.</title>
        <authorList>
            <person name="Campanaro S."/>
            <person name="Treu L."/>
            <person name="Rodriguez-R L.M."/>
            <person name="Kovalovszki A."/>
            <person name="Ziels R.M."/>
            <person name="Maus I."/>
            <person name="Zhu X."/>
            <person name="Kougias P.G."/>
            <person name="Basile A."/>
            <person name="Luo G."/>
            <person name="Schluter A."/>
            <person name="Konstantinidis K.T."/>
            <person name="Angelidaki I."/>
        </authorList>
    </citation>
    <scope>NUCLEOTIDE SEQUENCE [LARGE SCALE GENOMIC DNA]</scope>
    <source>
        <strain evidence="2">AS27yjCOA_165</strain>
    </source>
</reference>
<evidence type="ECO:0000256" key="1">
    <source>
        <dbReference type="SAM" id="Phobius"/>
    </source>
</evidence>
<comment type="caution">
    <text evidence="2">The sequence shown here is derived from an EMBL/GenBank/DDBJ whole genome shotgun (WGS) entry which is preliminary data.</text>
</comment>
<dbReference type="AlphaFoldDB" id="A0A7X9DJK6"/>
<proteinExistence type="predicted"/>
<sequence length="1017" mass="116684">MIKNYRTFFFLSLLAGLIPLLWFKGVPIAGEEFYALDYAKWGSLFSGGWFNAVNWGEYSPLSAFKFQGALFAFLYVLGFSKYLALVFWYTSISVLTVGFMYYFLYKTFGTKYSPFLYFISSVYYLFSPFFLNISVTLSPPKLFFLGLPVLFIIFLDLYRNKNITVKDIVKINLILLVLSPIFVNIPLGLVLLGVVYLNLIFVLLVSRLKWNKTIGILAGFTLVYLALNIWWLIPTAYKQFSQSASVKQEASAFVTFDKTATLDALSLFGSWAFRENIFNTEYYYFPYFKNYDTFPGGIIRFIPYFFIIVGLVGLVRTRRGSDKTEKDFFIYYIFLIHIVFLFLTKGTSEPFGFVYKFLYDKFPLFWMFREPYAKFAPVAAFTTSMLFVYGAGYAYSYINERYIKAKNTAQQRYINIAISVAALLITLMYARPFIFGDVIWNVNDNNLRSYHVKAPEEWKSIQSGWKPGEGYYYQFPSTDIYDSYNWESGYNGNPYLMLTNAKLLNPEKGYSSSENIERKYITSYLYNLIINNPEKLIQNASRYNLSGIILQKDTVYNNYKYAFSVIQQKYNDLLEYGNNIVDIYRLNAQEPILLDIVSKAGILKLKPESLSYYHLIREVTDPASLLVINSQTNDYAGVSPQAGKDNYEVSYALNPESAGYNYYLYGNIGNISEIQLDSKNIQVSETKDNYIKISADVYKDCCKTIKVQTRDGILSGGSAPLIWGSLPVFAPDIKQLQKLDSPYISINTEQVYLAPLPFFDPTRVNHIQFSLKGNYNYPVGMSLVQVDNDTKSTRYFVNYKIQDISKPLTIVYDGVVNSLTSVFESPSYYVAIYGMKLVGEDQKSVPYPEDIKYVASPVTVVQERIPYLFALPNVNVVENIPVAPEYRQITKSLVLVKFPDEIKNQSVLQFKNSHNPLWRLVRIDEAMYARISANGLAFTDLLKLYSENKSGQEPLNIEYYSNGWEIAPEVAGTHAAIIFLPSMVQDICFYVSKLAFFGVIVLLITKILLAKKREAHS</sequence>
<dbReference type="Proteomes" id="UP000526033">
    <property type="component" value="Unassembled WGS sequence"/>
</dbReference>
<accession>A0A7X9DJK6</accession>
<feature type="transmembrane region" description="Helical" evidence="1">
    <location>
        <begin position="416"/>
        <end position="440"/>
    </location>
</feature>